<evidence type="ECO:0000256" key="2">
    <source>
        <dbReference type="SAM" id="Phobius"/>
    </source>
</evidence>
<sequence>MTHVNFLQIQIQIAWGAEHANANAFLPSRSARSAPTPPTRNDTMLQCQLPPRPPPRLFLAVVPSAASTAVSFTPRAAAQRGRGRRSKPKPKPKPKRVAFPPPPLRRLVSSTLRRLLPRPRPLTALLLLGGGGGGGWMTRRRRRGTPAEELAALVLSLALGDKVAVLADYWNASGLGQAVGVWAAVWRGRRRRGGGLRRLAALLLGIAFCALVCHFRGAALVDGLARTAGGRKLARIFLH</sequence>
<evidence type="ECO:0000256" key="1">
    <source>
        <dbReference type="SAM" id="MobiDB-lite"/>
    </source>
</evidence>
<proteinExistence type="predicted"/>
<keyword evidence="2" id="KW-0472">Membrane</keyword>
<evidence type="ECO:0000313" key="4">
    <source>
        <dbReference type="Proteomes" id="UP000032180"/>
    </source>
</evidence>
<dbReference type="Proteomes" id="UP000032180">
    <property type="component" value="Chromosome 7"/>
</dbReference>
<evidence type="ECO:0000313" key="3">
    <source>
        <dbReference type="EnsemblPlants" id="LPERR07G17710.1"/>
    </source>
</evidence>
<keyword evidence="4" id="KW-1185">Reference proteome</keyword>
<feature type="compositionally biased region" description="Basic residues" evidence="1">
    <location>
        <begin position="81"/>
        <end position="96"/>
    </location>
</feature>
<feature type="transmembrane region" description="Helical" evidence="2">
    <location>
        <begin position="199"/>
        <end position="219"/>
    </location>
</feature>
<reference evidence="3 4" key="1">
    <citation type="submission" date="2012-08" db="EMBL/GenBank/DDBJ databases">
        <title>Oryza genome evolution.</title>
        <authorList>
            <person name="Wing R.A."/>
        </authorList>
    </citation>
    <scope>NUCLEOTIDE SEQUENCE</scope>
</reference>
<protein>
    <submittedName>
        <fullName evidence="3">Uncharacterized protein</fullName>
    </submittedName>
</protein>
<organism evidence="3 4">
    <name type="scientific">Leersia perrieri</name>
    <dbReference type="NCBI Taxonomy" id="77586"/>
    <lineage>
        <taxon>Eukaryota</taxon>
        <taxon>Viridiplantae</taxon>
        <taxon>Streptophyta</taxon>
        <taxon>Embryophyta</taxon>
        <taxon>Tracheophyta</taxon>
        <taxon>Spermatophyta</taxon>
        <taxon>Magnoliopsida</taxon>
        <taxon>Liliopsida</taxon>
        <taxon>Poales</taxon>
        <taxon>Poaceae</taxon>
        <taxon>BOP clade</taxon>
        <taxon>Oryzoideae</taxon>
        <taxon>Oryzeae</taxon>
        <taxon>Oryzinae</taxon>
        <taxon>Leersia</taxon>
    </lineage>
</organism>
<keyword evidence="2" id="KW-1133">Transmembrane helix</keyword>
<dbReference type="AlphaFoldDB" id="A0A0D9X0Y4"/>
<dbReference type="HOGENOM" id="CLU_101548_0_0_1"/>
<feature type="compositionally biased region" description="Low complexity" evidence="1">
    <location>
        <begin position="71"/>
        <end position="80"/>
    </location>
</feature>
<reference evidence="3" key="3">
    <citation type="submission" date="2015-04" db="UniProtKB">
        <authorList>
            <consortium name="EnsemblPlants"/>
        </authorList>
    </citation>
    <scope>IDENTIFICATION</scope>
</reference>
<accession>A0A0D9X0Y4</accession>
<dbReference type="EnsemblPlants" id="LPERR07G17710.1">
    <property type="protein sequence ID" value="LPERR07G17710.1"/>
    <property type="gene ID" value="LPERR07G17710"/>
</dbReference>
<keyword evidence="2" id="KW-0812">Transmembrane</keyword>
<dbReference type="eggNOG" id="ENOG502R7M1">
    <property type="taxonomic scope" value="Eukaryota"/>
</dbReference>
<name>A0A0D9X0Y4_9ORYZ</name>
<reference evidence="4" key="2">
    <citation type="submission" date="2013-12" db="EMBL/GenBank/DDBJ databases">
        <authorList>
            <person name="Yu Y."/>
            <person name="Lee S."/>
            <person name="de Baynast K."/>
            <person name="Wissotski M."/>
            <person name="Liu L."/>
            <person name="Talag J."/>
            <person name="Goicoechea J."/>
            <person name="Angelova A."/>
            <person name="Jetty R."/>
            <person name="Kudrna D."/>
            <person name="Golser W."/>
            <person name="Rivera L."/>
            <person name="Zhang J."/>
            <person name="Wing R."/>
        </authorList>
    </citation>
    <scope>NUCLEOTIDE SEQUENCE</scope>
</reference>
<dbReference type="Gramene" id="LPERR07G17710.1">
    <property type="protein sequence ID" value="LPERR07G17710.1"/>
    <property type="gene ID" value="LPERR07G17710"/>
</dbReference>
<feature type="region of interest" description="Disordered" evidence="1">
    <location>
        <begin position="71"/>
        <end position="103"/>
    </location>
</feature>